<dbReference type="EMBL" id="FWFK01000001">
    <property type="protein sequence ID" value="SLN10269.1"/>
    <property type="molecule type" value="Genomic_DNA"/>
</dbReference>
<dbReference type="AlphaFoldDB" id="A0A1X6Y4U2"/>
<proteinExistence type="predicted"/>
<evidence type="ECO:0000313" key="2">
    <source>
        <dbReference type="EMBL" id="SLN10269.1"/>
    </source>
</evidence>
<evidence type="ECO:0000256" key="1">
    <source>
        <dbReference type="SAM" id="Phobius"/>
    </source>
</evidence>
<dbReference type="Proteomes" id="UP000193570">
    <property type="component" value="Unassembled WGS sequence"/>
</dbReference>
<protein>
    <recommendedName>
        <fullName evidence="4">O-Antigen ligase</fullName>
    </recommendedName>
</protein>
<keyword evidence="1" id="KW-1133">Transmembrane helix</keyword>
<feature type="transmembrane region" description="Helical" evidence="1">
    <location>
        <begin position="27"/>
        <end position="50"/>
    </location>
</feature>
<feature type="transmembrane region" description="Helical" evidence="1">
    <location>
        <begin position="227"/>
        <end position="248"/>
    </location>
</feature>
<reference evidence="2 3" key="1">
    <citation type="submission" date="2017-03" db="EMBL/GenBank/DDBJ databases">
        <authorList>
            <person name="Afonso C.L."/>
            <person name="Miller P.J."/>
            <person name="Scott M.A."/>
            <person name="Spackman E."/>
            <person name="Goraichik I."/>
            <person name="Dimitrov K.M."/>
            <person name="Suarez D.L."/>
            <person name="Swayne D.E."/>
        </authorList>
    </citation>
    <scope>NUCLEOTIDE SEQUENCE [LARGE SCALE GENOMIC DNA]</scope>
    <source>
        <strain evidence="2 3">CECT 8625</strain>
    </source>
</reference>
<accession>A0A1X6Y4U2</accession>
<feature type="transmembrane region" description="Helical" evidence="1">
    <location>
        <begin position="263"/>
        <end position="283"/>
    </location>
</feature>
<gene>
    <name evidence="2" type="ORF">ROJ8625_00196</name>
</gene>
<keyword evidence="1" id="KW-0812">Transmembrane</keyword>
<name>A0A1X6Y4U2_9RHOB</name>
<feature type="transmembrane region" description="Helical" evidence="1">
    <location>
        <begin position="196"/>
        <end position="215"/>
    </location>
</feature>
<feature type="transmembrane region" description="Helical" evidence="1">
    <location>
        <begin position="138"/>
        <end position="157"/>
    </location>
</feature>
<feature type="transmembrane region" description="Helical" evidence="1">
    <location>
        <begin position="71"/>
        <end position="88"/>
    </location>
</feature>
<organism evidence="2 3">
    <name type="scientific">Roseivivax jejudonensis</name>
    <dbReference type="NCBI Taxonomy" id="1529041"/>
    <lineage>
        <taxon>Bacteria</taxon>
        <taxon>Pseudomonadati</taxon>
        <taxon>Pseudomonadota</taxon>
        <taxon>Alphaproteobacteria</taxon>
        <taxon>Rhodobacterales</taxon>
        <taxon>Roseobacteraceae</taxon>
        <taxon>Roseivivax</taxon>
    </lineage>
</organism>
<keyword evidence="3" id="KW-1185">Reference proteome</keyword>
<evidence type="ECO:0000313" key="3">
    <source>
        <dbReference type="Proteomes" id="UP000193570"/>
    </source>
</evidence>
<keyword evidence="1" id="KW-0472">Membrane</keyword>
<dbReference type="RefSeq" id="WP_234984125.1">
    <property type="nucleotide sequence ID" value="NZ_FWFK01000001.1"/>
</dbReference>
<sequence length="466" mass="50760">MTPASDIRPENPAEALVFRTLRWTWPFYFVGALYVVGPVLAWVLGGLAVLSLYLGPAIRPDLRARGPVPDVVWIWILGMAVMLVALWAGHVDWGLGLKQTIKSSIGWAKGWALLALFPLAGAVLPVRREILVRGQCVIGLWTLALLPILVAAPYVGLPERIFTSPLKAIGGPGPEYFSVFLFTWDPASWTPRWQFYAPWSPFAALLGVLQVCFALEERNMRWRTIGIAAGLALILLSKSRMGLVGLVACTAGPRLMPLVLRVWAWQALAAVTASLAMFGPALVQALRDGVAAFKGARADSTRVRATLQRIAGERWENEAFWFGHGTVHPGAHVVEYMPIGSHHTWWGLLFVKGLVGLLALLVPMLWQTALALSDAARGPRGRLPLSVMMTLVLLSFGENIEIEAYMLWPGLMVLGLHAAELAQRPIHGSDGPDAPRVEAWPVQETADTECSKGSLRIAAKPGCPIP</sequence>
<evidence type="ECO:0008006" key="4">
    <source>
        <dbReference type="Google" id="ProtNLM"/>
    </source>
</evidence>
<feature type="transmembrane region" description="Helical" evidence="1">
    <location>
        <begin position="108"/>
        <end position="126"/>
    </location>
</feature>
<feature type="transmembrane region" description="Helical" evidence="1">
    <location>
        <begin position="345"/>
        <end position="366"/>
    </location>
</feature>